<dbReference type="STRING" id="1126833.VN24_23695"/>
<dbReference type="Gene3D" id="2.60.120.10">
    <property type="entry name" value="Jelly Rolls"/>
    <property type="match status" value="1"/>
</dbReference>
<dbReference type="OrthoDB" id="9806121at2"/>
<gene>
    <name evidence="3" type="ORF">VN24_23695</name>
</gene>
<dbReference type="SUPFAM" id="SSF51182">
    <property type="entry name" value="RmlC-like cupins"/>
    <property type="match status" value="1"/>
</dbReference>
<dbReference type="InterPro" id="IPR014710">
    <property type="entry name" value="RmlC-like_jellyroll"/>
</dbReference>
<dbReference type="RefSeq" id="WP_045672433.1">
    <property type="nucleotide sequence ID" value="NZ_CP011058.1"/>
</dbReference>
<evidence type="ECO:0000313" key="3">
    <source>
        <dbReference type="EMBL" id="AJY77008.1"/>
    </source>
</evidence>
<dbReference type="KEGG" id="pbj:VN24_23695"/>
<keyword evidence="4" id="KW-1185">Reference proteome</keyword>
<keyword evidence="1" id="KW-0479">Metal-binding</keyword>
<protein>
    <submittedName>
        <fullName evidence="3">Cupin</fullName>
    </submittedName>
</protein>
<organism evidence="3 4">
    <name type="scientific">Paenibacillus beijingensis</name>
    <dbReference type="NCBI Taxonomy" id="1126833"/>
    <lineage>
        <taxon>Bacteria</taxon>
        <taxon>Bacillati</taxon>
        <taxon>Bacillota</taxon>
        <taxon>Bacilli</taxon>
        <taxon>Bacillales</taxon>
        <taxon>Paenibacillaceae</taxon>
        <taxon>Paenibacillus</taxon>
    </lineage>
</organism>
<dbReference type="HOGENOM" id="CLU_145430_0_0_9"/>
<dbReference type="PATRIC" id="fig|1126833.4.peg.5211"/>
<dbReference type="InterPro" id="IPR013096">
    <property type="entry name" value="Cupin_2"/>
</dbReference>
<dbReference type="Proteomes" id="UP000032633">
    <property type="component" value="Chromosome"/>
</dbReference>
<reference evidence="3 4" key="1">
    <citation type="journal article" date="2015" name="J. Biotechnol.">
        <title>Complete genome sequence of Paenibacillus beijingensis 7188(T) (=DSM 24997(T)), a novel rhizobacterium from jujube garden soil.</title>
        <authorList>
            <person name="Kwak Y."/>
            <person name="Shin J.H."/>
        </authorList>
    </citation>
    <scope>NUCLEOTIDE SEQUENCE [LARGE SCALE GENOMIC DNA]</scope>
    <source>
        <strain evidence="3 4">DSM 24997</strain>
    </source>
</reference>
<dbReference type="AlphaFoldDB" id="A0A0D5NQ01"/>
<feature type="domain" description="Cupin type-2" evidence="2">
    <location>
        <begin position="34"/>
        <end position="100"/>
    </location>
</feature>
<evidence type="ECO:0000256" key="1">
    <source>
        <dbReference type="ARBA" id="ARBA00022723"/>
    </source>
</evidence>
<dbReference type="InterPro" id="IPR051610">
    <property type="entry name" value="GPI/OXD"/>
</dbReference>
<dbReference type="EMBL" id="CP011058">
    <property type="protein sequence ID" value="AJY77008.1"/>
    <property type="molecule type" value="Genomic_DNA"/>
</dbReference>
<dbReference type="GO" id="GO:0046872">
    <property type="term" value="F:metal ion binding"/>
    <property type="evidence" value="ECO:0007669"/>
    <property type="project" value="UniProtKB-KW"/>
</dbReference>
<name>A0A0D5NQ01_9BACL</name>
<dbReference type="Pfam" id="PF07883">
    <property type="entry name" value="Cupin_2"/>
    <property type="match status" value="1"/>
</dbReference>
<proteinExistence type="predicted"/>
<accession>A0A0D5NQ01</accession>
<evidence type="ECO:0000313" key="4">
    <source>
        <dbReference type="Proteomes" id="UP000032633"/>
    </source>
</evidence>
<dbReference type="PANTHER" id="PTHR35848">
    <property type="entry name" value="OXALATE-BINDING PROTEIN"/>
    <property type="match status" value="1"/>
</dbReference>
<dbReference type="PANTHER" id="PTHR35848:SF9">
    <property type="entry name" value="SLL1358 PROTEIN"/>
    <property type="match status" value="1"/>
</dbReference>
<evidence type="ECO:0000259" key="2">
    <source>
        <dbReference type="Pfam" id="PF07883"/>
    </source>
</evidence>
<dbReference type="InterPro" id="IPR011051">
    <property type="entry name" value="RmlC_Cupin_sf"/>
</dbReference>
<sequence>MIVSKETANHYVWGNNCDGWPLVERSDLSIKQERMPQGTMETRHYHQKSRQFFFVLRGTLKMEIEGEWFEMKEGQGIEVSPTKLHQAVNDSNEDVEFIVISQPTTKGDRIEE</sequence>
<reference evidence="4" key="2">
    <citation type="submission" date="2015-03" db="EMBL/GenBank/DDBJ databases">
        <title>Genome sequence of Paenibacillus beijingensis strain DSM 24997T.</title>
        <authorList>
            <person name="Kwak Y."/>
            <person name="Shin J.-H."/>
        </authorList>
    </citation>
    <scope>NUCLEOTIDE SEQUENCE [LARGE SCALE GENOMIC DNA]</scope>
    <source>
        <strain evidence="4">DSM 24997</strain>
    </source>
</reference>